<dbReference type="EMBL" id="GGEC01090283">
    <property type="protein sequence ID" value="MBX70767.1"/>
    <property type="molecule type" value="Transcribed_RNA"/>
</dbReference>
<protein>
    <submittedName>
        <fullName evidence="1">Uncharacterized protein</fullName>
    </submittedName>
</protein>
<dbReference type="AlphaFoldDB" id="A0A2P2QUX2"/>
<sequence>MIRKCFVQRTSLHHLWKQAILKGYIDASILMAPELSVHTPTVILCIGRNLSC</sequence>
<organism evidence="1">
    <name type="scientific">Rhizophora mucronata</name>
    <name type="common">Asiatic mangrove</name>
    <dbReference type="NCBI Taxonomy" id="61149"/>
    <lineage>
        <taxon>Eukaryota</taxon>
        <taxon>Viridiplantae</taxon>
        <taxon>Streptophyta</taxon>
        <taxon>Embryophyta</taxon>
        <taxon>Tracheophyta</taxon>
        <taxon>Spermatophyta</taxon>
        <taxon>Magnoliopsida</taxon>
        <taxon>eudicotyledons</taxon>
        <taxon>Gunneridae</taxon>
        <taxon>Pentapetalae</taxon>
        <taxon>rosids</taxon>
        <taxon>fabids</taxon>
        <taxon>Malpighiales</taxon>
        <taxon>Rhizophoraceae</taxon>
        <taxon>Rhizophora</taxon>
    </lineage>
</organism>
<proteinExistence type="predicted"/>
<accession>A0A2P2QUX2</accession>
<reference evidence="1" key="1">
    <citation type="submission" date="2018-02" db="EMBL/GenBank/DDBJ databases">
        <title>Rhizophora mucronata_Transcriptome.</title>
        <authorList>
            <person name="Meera S.P."/>
            <person name="Sreeshan A."/>
            <person name="Augustine A."/>
        </authorList>
    </citation>
    <scope>NUCLEOTIDE SEQUENCE</scope>
    <source>
        <tissue evidence="1">Leaf</tissue>
    </source>
</reference>
<evidence type="ECO:0000313" key="1">
    <source>
        <dbReference type="EMBL" id="MBX70767.1"/>
    </source>
</evidence>
<name>A0A2P2QUX2_RHIMU</name>